<dbReference type="PANTHER" id="PTHR34351">
    <property type="entry name" value="SLR1927 PROTEIN-RELATED"/>
    <property type="match status" value="1"/>
</dbReference>
<keyword evidence="1" id="KW-0472">Membrane</keyword>
<dbReference type="EMBL" id="CP042909">
    <property type="protein sequence ID" value="QJA06772.1"/>
    <property type="molecule type" value="Genomic_DNA"/>
</dbReference>
<sequence length="282" mass="30955">MKRRYQVRITLPGGLLIAFTLAVALAAVNTGNNLLYLCTSALLGLMTVSGLLSFWNLALVRVEIEPPEEVFSGLPAPFRVRLYGPPFPVFFLHLQGEGGGLRCPYFRRQFEGKLFLKFPRRGRVPLKGLRISSAYPLGFFVRIRWIPLDLDLLVYPRPLKGGRFGARFLGSGEGASGPEEAPEDLWGLRPFREGEPAGRIAWRASALRGRLLAKEFRGEGGESLVLDLSQGFDEEGLCRATGAVLEGLSRGLSVGLRLPGLEIAPGRGPDQRRRLLEALACA</sequence>
<dbReference type="PANTHER" id="PTHR34351:SF1">
    <property type="entry name" value="SLR1927 PROTEIN"/>
    <property type="match status" value="1"/>
</dbReference>
<proteinExistence type="predicted"/>
<keyword evidence="3" id="KW-1185">Reference proteome</keyword>
<evidence type="ECO:0000256" key="1">
    <source>
        <dbReference type="SAM" id="Phobius"/>
    </source>
</evidence>
<keyword evidence="1" id="KW-0812">Transmembrane</keyword>
<organism evidence="2 3">
    <name type="scientific">Thermosulfurimonas marina</name>
    <dbReference type="NCBI Taxonomy" id="2047767"/>
    <lineage>
        <taxon>Bacteria</taxon>
        <taxon>Pseudomonadati</taxon>
        <taxon>Thermodesulfobacteriota</taxon>
        <taxon>Thermodesulfobacteria</taxon>
        <taxon>Thermodesulfobacteriales</taxon>
        <taxon>Thermodesulfobacteriaceae</taxon>
        <taxon>Thermosulfurimonas</taxon>
    </lineage>
</organism>
<protein>
    <submittedName>
        <fullName evidence="2">DUF58 domain-containing protein</fullName>
    </submittedName>
</protein>
<evidence type="ECO:0000313" key="3">
    <source>
        <dbReference type="Proteomes" id="UP000501253"/>
    </source>
</evidence>
<dbReference type="KEGG" id="tmai:FVE67_08205"/>
<accession>A0A6H1WU95</accession>
<keyword evidence="1" id="KW-1133">Transmembrane helix</keyword>
<dbReference type="Proteomes" id="UP000501253">
    <property type="component" value="Chromosome"/>
</dbReference>
<feature type="transmembrane region" description="Helical" evidence="1">
    <location>
        <begin position="34"/>
        <end position="55"/>
    </location>
</feature>
<evidence type="ECO:0000313" key="2">
    <source>
        <dbReference type="EMBL" id="QJA06772.1"/>
    </source>
</evidence>
<dbReference type="RefSeq" id="WP_168720123.1">
    <property type="nucleotide sequence ID" value="NZ_CP042909.1"/>
</dbReference>
<dbReference type="AlphaFoldDB" id="A0A6H1WU95"/>
<gene>
    <name evidence="2" type="ORF">FVE67_08205</name>
</gene>
<feature type="transmembrane region" description="Helical" evidence="1">
    <location>
        <begin position="7"/>
        <end position="28"/>
    </location>
</feature>
<reference evidence="2 3" key="1">
    <citation type="submission" date="2019-08" db="EMBL/GenBank/DDBJ databases">
        <title>Complete genome sequence of Thermosulfurimonas marina SU872T, an anaerobic thermophilic chemolithoautotrophic bacterium isolated from a shallow marine hydrothermal vent.</title>
        <authorList>
            <person name="Allioux M."/>
            <person name="Jebbar M."/>
            <person name="Slobodkina G."/>
            <person name="Slobodkin A."/>
            <person name="Moalic Y."/>
            <person name="Frolova A."/>
            <person name="Shao Z."/>
            <person name="Alain K."/>
        </authorList>
    </citation>
    <scope>NUCLEOTIDE SEQUENCE [LARGE SCALE GENOMIC DNA]</scope>
    <source>
        <strain evidence="2 3">SU872</strain>
    </source>
</reference>
<name>A0A6H1WU95_9BACT</name>